<comment type="subunit">
    <text evidence="7">Homodimer. Heterotetramer of two MnmE and two MnmG subunits.</text>
</comment>
<protein>
    <recommendedName>
        <fullName evidence="7">tRNA modification GTPase MnmE</fullName>
        <ecNumber evidence="7">3.6.-.-</ecNumber>
    </recommendedName>
</protein>
<feature type="binding site" evidence="7">
    <location>
        <begin position="247"/>
        <end position="253"/>
    </location>
    <ligand>
        <name>GTP</name>
        <dbReference type="ChEBI" id="CHEBI:37565"/>
    </ligand>
</feature>
<keyword evidence="6 7" id="KW-0342">GTP-binding</keyword>
<dbReference type="GO" id="GO:0003924">
    <property type="term" value="F:GTPase activity"/>
    <property type="evidence" value="ECO:0007669"/>
    <property type="project" value="UniProtKB-UniRule"/>
</dbReference>
<feature type="binding site" evidence="7">
    <location>
        <position position="119"/>
    </location>
    <ligand>
        <name>(6S)-5-formyl-5,6,7,8-tetrahydrofolate</name>
        <dbReference type="ChEBI" id="CHEBI:57457"/>
    </ligand>
</feature>
<evidence type="ECO:0000256" key="5">
    <source>
        <dbReference type="ARBA" id="ARBA00022958"/>
    </source>
</evidence>
<dbReference type="HAMAP" id="MF_00379">
    <property type="entry name" value="GTPase_MnmE"/>
    <property type="match status" value="1"/>
</dbReference>
<feature type="binding site" evidence="7">
    <location>
        <begin position="340"/>
        <end position="342"/>
    </location>
    <ligand>
        <name>GTP</name>
        <dbReference type="ChEBI" id="CHEBI:37565"/>
    </ligand>
</feature>
<gene>
    <name evidence="7 11" type="primary">trmE</name>
    <name evidence="7" type="synonym">mnmE</name>
    <name evidence="11" type="ORF">NJ75_01599</name>
</gene>
<comment type="similarity">
    <text evidence="1 7">Belongs to the TRAFAC class TrmE-Era-EngA-EngB-Septin-like GTPase superfamily. TrmE GTPase family.</text>
</comment>
<evidence type="ECO:0000313" key="12">
    <source>
        <dbReference type="Proteomes" id="UP000031338"/>
    </source>
</evidence>
<comment type="caution">
    <text evidence="11">The sequence shown here is derived from an EMBL/GenBank/DDBJ whole genome shotgun (WGS) entry which is preliminary data.</text>
</comment>
<dbReference type="Proteomes" id="UP000031338">
    <property type="component" value="Unassembled WGS sequence"/>
</dbReference>
<dbReference type="FunFam" id="3.30.1360.120:FF:000007">
    <property type="entry name" value="tRNA modification GTPase GTPBP3, mitochondrial"/>
    <property type="match status" value="1"/>
</dbReference>
<dbReference type="SUPFAM" id="SSF52540">
    <property type="entry name" value="P-loop containing nucleoside triphosphate hydrolases"/>
    <property type="match status" value="1"/>
</dbReference>
<comment type="function">
    <text evidence="7">Exhibits a very high intrinsic GTPase hydrolysis rate. Involved in the addition of a carboxymethylaminomethyl (cmnm) group at the wobble position (U34) of certain tRNAs, forming tRNA-cmnm(5)s(2)U34.</text>
</comment>
<comment type="cofactor">
    <cofactor evidence="7">
        <name>K(+)</name>
        <dbReference type="ChEBI" id="CHEBI:29103"/>
    </cofactor>
    <text evidence="7">Binds 1 potassium ion per subunit.</text>
</comment>
<keyword evidence="5 7" id="KW-0630">Potassium</keyword>
<dbReference type="CDD" id="cd14858">
    <property type="entry name" value="TrmE_N"/>
    <property type="match status" value="1"/>
</dbReference>
<dbReference type="InterPro" id="IPR027266">
    <property type="entry name" value="TrmE/GcvT-like"/>
</dbReference>
<feature type="binding site" evidence="7">
    <location>
        <position position="253"/>
    </location>
    <ligand>
        <name>Mg(2+)</name>
        <dbReference type="ChEBI" id="CHEBI:18420"/>
    </ligand>
</feature>
<feature type="domain" description="G" evidence="8">
    <location>
        <begin position="220"/>
        <end position="306"/>
    </location>
</feature>
<feature type="binding site" evidence="7">
    <location>
        <position position="79"/>
    </location>
    <ligand>
        <name>(6S)-5-formyl-5,6,7,8-tetrahydrofolate</name>
        <dbReference type="ChEBI" id="CHEBI:57457"/>
    </ligand>
</feature>
<evidence type="ECO:0000313" key="11">
    <source>
        <dbReference type="EMBL" id="KHS47802.1"/>
    </source>
</evidence>
<sequence length="432" mass="44906">MTDTIFALSSGPPPAGIAVIRISGPRAGPALSVLTGKLPAPRRAALATLADPADGTHLDRTMVLWLPGPGTATGEDSAELHLHGGRAVVAAVEAALERLPGLRRAQAGEFTRRAFANGRIDLAEAEGLADLLSAETELQRRVALAMAEGALSRDVEGWRAELLGISAKLEAALDFSDEDDVAEGECALPTGFAGDCLALAGKIAAWLDRPRAEPLKEGFRVVLAGPPNAGKSTLFNALVEQEAAITAAEPGTTRDVLTFAASLDGVPFTFVDTAGLRDEGAGEIERIGIARARAAAEKADLILWLGPEGKGPEGRTLWEVSARADDPAAARKSGDALIVSARTGEGMMALRAALVAHAQGALPAPGDAALNQRQHDRLSEVAASLRFAAVERDGLLAAENLRLARRALDALVGRTGTEDMLDALFGRFCIGK</sequence>
<proteinExistence type="inferred from homology"/>
<dbReference type="NCBIfam" id="NF003661">
    <property type="entry name" value="PRK05291.1-3"/>
    <property type="match status" value="1"/>
</dbReference>
<feature type="binding site" evidence="7">
    <location>
        <begin position="272"/>
        <end position="275"/>
    </location>
    <ligand>
        <name>GTP</name>
        <dbReference type="ChEBI" id="CHEBI:37565"/>
    </ligand>
</feature>
<dbReference type="PANTHER" id="PTHR42714">
    <property type="entry name" value="TRNA MODIFICATION GTPASE GTPBP3"/>
    <property type="match status" value="1"/>
</dbReference>
<feature type="domain" description="GTP-binding protein TrmE N-terminal" evidence="9">
    <location>
        <begin position="4"/>
        <end position="119"/>
    </location>
</feature>
<dbReference type="CDD" id="cd04164">
    <property type="entry name" value="trmE"/>
    <property type="match status" value="1"/>
</dbReference>
<dbReference type="Gene3D" id="1.20.120.430">
    <property type="entry name" value="tRNA modification GTPase MnmE domain 2"/>
    <property type="match status" value="1"/>
</dbReference>
<evidence type="ECO:0000256" key="1">
    <source>
        <dbReference type="ARBA" id="ARBA00011043"/>
    </source>
</evidence>
<keyword evidence="2 7" id="KW-0819">tRNA processing</keyword>
<dbReference type="NCBIfam" id="TIGR00231">
    <property type="entry name" value="small_GTP"/>
    <property type="match status" value="1"/>
</dbReference>
<keyword evidence="4 7" id="KW-0378">Hydrolase</keyword>
<feature type="domain" description="MnmE helical" evidence="10">
    <location>
        <begin position="122"/>
        <end position="429"/>
    </location>
</feature>
<evidence type="ECO:0000256" key="2">
    <source>
        <dbReference type="ARBA" id="ARBA00022694"/>
    </source>
</evidence>
<dbReference type="Gene3D" id="3.40.50.300">
    <property type="entry name" value="P-loop containing nucleotide triphosphate hydrolases"/>
    <property type="match status" value="1"/>
</dbReference>
<dbReference type="Gene3D" id="3.30.1360.120">
    <property type="entry name" value="Probable tRNA modification gtpase trme, domain 1"/>
    <property type="match status" value="1"/>
</dbReference>
<accession>A0A0B9AEN0</accession>
<evidence type="ECO:0000256" key="4">
    <source>
        <dbReference type="ARBA" id="ARBA00022801"/>
    </source>
</evidence>
<dbReference type="InterPro" id="IPR004520">
    <property type="entry name" value="GTPase_MnmE"/>
</dbReference>
<dbReference type="AlphaFoldDB" id="A0A0B9AEN0"/>
<feature type="binding site" evidence="7">
    <location>
        <position position="21"/>
    </location>
    <ligand>
        <name>(6S)-5-formyl-5,6,7,8-tetrahydrofolate</name>
        <dbReference type="ChEBI" id="CHEBI:57457"/>
    </ligand>
</feature>
<dbReference type="InterPro" id="IPR005225">
    <property type="entry name" value="Small_GTP-bd"/>
</dbReference>
<evidence type="ECO:0000256" key="3">
    <source>
        <dbReference type="ARBA" id="ARBA00022741"/>
    </source>
</evidence>
<dbReference type="GO" id="GO:0002098">
    <property type="term" value="P:tRNA wobble uridine modification"/>
    <property type="evidence" value="ECO:0007669"/>
    <property type="project" value="TreeGrafter"/>
</dbReference>
<evidence type="ECO:0000259" key="8">
    <source>
        <dbReference type="Pfam" id="PF01926"/>
    </source>
</evidence>
<dbReference type="Pfam" id="PF10396">
    <property type="entry name" value="TrmE_N"/>
    <property type="match status" value="1"/>
</dbReference>
<dbReference type="SUPFAM" id="SSF116878">
    <property type="entry name" value="TrmE connector domain"/>
    <property type="match status" value="1"/>
</dbReference>
<dbReference type="PATRIC" id="fig|48936.3.peg.1603"/>
<dbReference type="InterPro" id="IPR031168">
    <property type="entry name" value="G_TrmE"/>
</dbReference>
<reference evidence="11 12" key="1">
    <citation type="submission" date="2014-10" db="EMBL/GenBank/DDBJ databases">
        <title>Draft genome sequence of Novosphingobium subterraneum DSM 12447.</title>
        <authorList>
            <person name="Gan H.M."/>
            <person name="Gan H.Y."/>
            <person name="Savka M.A."/>
        </authorList>
    </citation>
    <scope>NUCLEOTIDE SEQUENCE [LARGE SCALE GENOMIC DNA]</scope>
    <source>
        <strain evidence="11 12">DSM 12447</strain>
    </source>
</reference>
<keyword evidence="7" id="KW-0460">Magnesium</keyword>
<keyword evidence="7" id="KW-0963">Cytoplasm</keyword>
<keyword evidence="3 7" id="KW-0547">Nucleotide-binding</keyword>
<dbReference type="InterPro" id="IPR027417">
    <property type="entry name" value="P-loop_NTPase"/>
</dbReference>
<dbReference type="GO" id="GO:0005737">
    <property type="term" value="C:cytoplasm"/>
    <property type="evidence" value="ECO:0007669"/>
    <property type="project" value="UniProtKB-SubCell"/>
</dbReference>
<dbReference type="EMBL" id="JRVC01000006">
    <property type="protein sequence ID" value="KHS47802.1"/>
    <property type="molecule type" value="Genomic_DNA"/>
</dbReference>
<dbReference type="STRING" id="48936.NJ75_01599"/>
<comment type="subcellular location">
    <subcellularLocation>
        <location evidence="7">Cytoplasm</location>
    </subcellularLocation>
</comment>
<organism evidence="11 12">
    <name type="scientific">Novosphingobium subterraneum</name>
    <dbReference type="NCBI Taxonomy" id="48936"/>
    <lineage>
        <taxon>Bacteria</taxon>
        <taxon>Pseudomonadati</taxon>
        <taxon>Pseudomonadota</taxon>
        <taxon>Alphaproteobacteria</taxon>
        <taxon>Sphingomonadales</taxon>
        <taxon>Sphingomonadaceae</taxon>
        <taxon>Novosphingobium</taxon>
    </lineage>
</organism>
<dbReference type="GO" id="GO:0030488">
    <property type="term" value="P:tRNA methylation"/>
    <property type="evidence" value="ECO:0007669"/>
    <property type="project" value="TreeGrafter"/>
</dbReference>
<dbReference type="Pfam" id="PF01926">
    <property type="entry name" value="MMR_HSR1"/>
    <property type="match status" value="1"/>
</dbReference>
<dbReference type="InterPro" id="IPR006073">
    <property type="entry name" value="GTP-bd"/>
</dbReference>
<keyword evidence="12" id="KW-1185">Reference proteome</keyword>
<feature type="binding site" evidence="7">
    <location>
        <position position="432"/>
    </location>
    <ligand>
        <name>(6S)-5-formyl-5,6,7,8-tetrahydrofolate</name>
        <dbReference type="ChEBI" id="CHEBI:57457"/>
    </ligand>
</feature>
<keyword evidence="7" id="KW-0479">Metal-binding</keyword>
<dbReference type="InterPro" id="IPR025867">
    <property type="entry name" value="MnmE_helical"/>
</dbReference>
<evidence type="ECO:0000259" key="10">
    <source>
        <dbReference type="Pfam" id="PF12631"/>
    </source>
</evidence>
<comment type="caution">
    <text evidence="7">Lacks conserved residue(s) required for the propagation of feature annotation.</text>
</comment>
<dbReference type="GO" id="GO:0046872">
    <property type="term" value="F:metal ion binding"/>
    <property type="evidence" value="ECO:0007669"/>
    <property type="project" value="UniProtKB-KW"/>
</dbReference>
<dbReference type="RefSeq" id="WP_039333174.1">
    <property type="nucleotide sequence ID" value="NZ_JRVC01000006.1"/>
</dbReference>
<dbReference type="InterPro" id="IPR018948">
    <property type="entry name" value="GTP-bd_TrmE_N"/>
</dbReference>
<dbReference type="InterPro" id="IPR027368">
    <property type="entry name" value="MnmE_dom2"/>
</dbReference>
<feature type="binding site" evidence="7">
    <location>
        <begin position="228"/>
        <end position="233"/>
    </location>
    <ligand>
        <name>GTP</name>
        <dbReference type="ChEBI" id="CHEBI:37565"/>
    </ligand>
</feature>
<dbReference type="SUPFAM" id="SSF103025">
    <property type="entry name" value="Folate-binding domain"/>
    <property type="match status" value="1"/>
</dbReference>
<name>A0A0B9AEN0_9SPHN</name>
<evidence type="ECO:0000256" key="7">
    <source>
        <dbReference type="HAMAP-Rule" id="MF_00379"/>
    </source>
</evidence>
<evidence type="ECO:0000259" key="9">
    <source>
        <dbReference type="Pfam" id="PF10396"/>
    </source>
</evidence>
<dbReference type="EC" id="3.6.-.-" evidence="7"/>
<feature type="binding site" evidence="7">
    <location>
        <position position="232"/>
    </location>
    <ligand>
        <name>Mg(2+)</name>
        <dbReference type="ChEBI" id="CHEBI:18420"/>
    </ligand>
</feature>
<evidence type="ECO:0000256" key="6">
    <source>
        <dbReference type="ARBA" id="ARBA00023134"/>
    </source>
</evidence>
<dbReference type="PANTHER" id="PTHR42714:SF2">
    <property type="entry name" value="TRNA MODIFICATION GTPASE GTPBP3, MITOCHONDRIAL"/>
    <property type="match status" value="1"/>
</dbReference>
<dbReference type="GO" id="GO:0005525">
    <property type="term" value="F:GTP binding"/>
    <property type="evidence" value="ECO:0007669"/>
    <property type="project" value="UniProtKB-UniRule"/>
</dbReference>
<dbReference type="Pfam" id="PF12631">
    <property type="entry name" value="MnmE_helical"/>
    <property type="match status" value="1"/>
</dbReference>